<evidence type="ECO:0000256" key="1">
    <source>
        <dbReference type="ARBA" id="ARBA00005953"/>
    </source>
</evidence>
<dbReference type="CDD" id="cd00586">
    <property type="entry name" value="4HBT"/>
    <property type="match status" value="1"/>
</dbReference>
<dbReference type="AlphaFoldDB" id="A0A853IUN5"/>
<dbReference type="PANTHER" id="PTHR31793:SF27">
    <property type="entry name" value="NOVEL THIOESTERASE SUPERFAMILY DOMAIN AND SAPOSIN A-TYPE DOMAIN CONTAINING PROTEIN (0610012H03RIK)"/>
    <property type="match status" value="1"/>
</dbReference>
<protein>
    <submittedName>
        <fullName evidence="3">Acyl-CoA thioesterase</fullName>
    </submittedName>
</protein>
<evidence type="ECO:0000313" key="4">
    <source>
        <dbReference type="Proteomes" id="UP000589716"/>
    </source>
</evidence>
<dbReference type="Gene3D" id="3.10.129.10">
    <property type="entry name" value="Hotdog Thioesterase"/>
    <property type="match status" value="1"/>
</dbReference>
<comment type="similarity">
    <text evidence="1">Belongs to the 4-hydroxybenzoyl-CoA thioesterase family.</text>
</comment>
<dbReference type="InterPro" id="IPR029069">
    <property type="entry name" value="HotDog_dom_sf"/>
</dbReference>
<dbReference type="Proteomes" id="UP000589716">
    <property type="component" value="Unassembled WGS sequence"/>
</dbReference>
<keyword evidence="4" id="KW-1185">Reference proteome</keyword>
<sequence>MRIDIPEQKKLVYEMTIPIRWGDMDAMGHINNTVYFRYMETARIDWFTSMGFVANPAGEGLVIVNAFCNFIRQFEYPGDILIKTYVSNAGRTSFDSWCTMERTDQPGVICSTGGATTVWVDFPNQKSAPLPDWLRQVVAD</sequence>
<dbReference type="InterPro" id="IPR050563">
    <property type="entry name" value="4-hydroxybenzoyl-CoA_TE"/>
</dbReference>
<dbReference type="Pfam" id="PF13279">
    <property type="entry name" value="4HBT_2"/>
    <property type="match status" value="1"/>
</dbReference>
<dbReference type="GO" id="GO:0047617">
    <property type="term" value="F:fatty acyl-CoA hydrolase activity"/>
    <property type="evidence" value="ECO:0007669"/>
    <property type="project" value="TreeGrafter"/>
</dbReference>
<keyword evidence="2" id="KW-0378">Hydrolase</keyword>
<reference evidence="3 4" key="1">
    <citation type="submission" date="2020-07" db="EMBL/GenBank/DDBJ databases">
        <authorList>
            <person name="Maaloum M."/>
        </authorList>
    </citation>
    <scope>NUCLEOTIDE SEQUENCE [LARGE SCALE GENOMIC DNA]</scope>
    <source>
        <strain evidence="3 4">GCS-AN-3</strain>
    </source>
</reference>
<name>A0A853IUN5_9BURK</name>
<organism evidence="3 4">
    <name type="scientific">Ottowia beijingensis</name>
    <dbReference type="NCBI Taxonomy" id="1207057"/>
    <lineage>
        <taxon>Bacteria</taxon>
        <taxon>Pseudomonadati</taxon>
        <taxon>Pseudomonadota</taxon>
        <taxon>Betaproteobacteria</taxon>
        <taxon>Burkholderiales</taxon>
        <taxon>Comamonadaceae</taxon>
        <taxon>Ottowia</taxon>
    </lineage>
</organism>
<dbReference type="PANTHER" id="PTHR31793">
    <property type="entry name" value="4-HYDROXYBENZOYL-COA THIOESTERASE FAMILY MEMBER"/>
    <property type="match status" value="1"/>
</dbReference>
<dbReference type="RefSeq" id="WP_180549588.1">
    <property type="nucleotide sequence ID" value="NZ_JACCKX010000001.1"/>
</dbReference>
<proteinExistence type="inferred from homology"/>
<gene>
    <name evidence="3" type="ORF">H0I39_03575</name>
</gene>
<evidence type="ECO:0000313" key="3">
    <source>
        <dbReference type="EMBL" id="NZA01077.1"/>
    </source>
</evidence>
<comment type="caution">
    <text evidence="3">The sequence shown here is derived from an EMBL/GenBank/DDBJ whole genome shotgun (WGS) entry which is preliminary data.</text>
</comment>
<evidence type="ECO:0000256" key="2">
    <source>
        <dbReference type="ARBA" id="ARBA00022801"/>
    </source>
</evidence>
<dbReference type="EMBL" id="JACCKX010000001">
    <property type="protein sequence ID" value="NZA01077.1"/>
    <property type="molecule type" value="Genomic_DNA"/>
</dbReference>
<accession>A0A853IUN5</accession>
<dbReference type="SUPFAM" id="SSF54637">
    <property type="entry name" value="Thioesterase/thiol ester dehydrase-isomerase"/>
    <property type="match status" value="1"/>
</dbReference>